<reference evidence="5" key="3">
    <citation type="submission" date="2025-04" db="UniProtKB">
        <authorList>
            <consortium name="RefSeq"/>
        </authorList>
    </citation>
    <scope>IDENTIFICATION</scope>
    <source>
        <strain evidence="5">CBS 781.70</strain>
    </source>
</reference>
<feature type="compositionally biased region" description="Polar residues" evidence="1">
    <location>
        <begin position="125"/>
        <end position="145"/>
    </location>
</feature>
<dbReference type="EMBL" id="ML975152">
    <property type="protein sequence ID" value="KAF1815263.1"/>
    <property type="molecule type" value="Genomic_DNA"/>
</dbReference>
<name>A0A6G1GB49_9PEZI</name>
<evidence type="ECO:0000313" key="3">
    <source>
        <dbReference type="EMBL" id="KAF1815263.1"/>
    </source>
</evidence>
<dbReference type="RefSeq" id="XP_033536894.1">
    <property type="nucleotide sequence ID" value="XM_033682753.1"/>
</dbReference>
<proteinExistence type="predicted"/>
<protein>
    <recommendedName>
        <fullName evidence="2">F-box domain-containing protein</fullName>
    </recommendedName>
</protein>
<dbReference type="PROSITE" id="PS50181">
    <property type="entry name" value="FBOX"/>
    <property type="match status" value="1"/>
</dbReference>
<evidence type="ECO:0000256" key="1">
    <source>
        <dbReference type="SAM" id="MobiDB-lite"/>
    </source>
</evidence>
<dbReference type="GeneID" id="54423323"/>
<evidence type="ECO:0000313" key="5">
    <source>
        <dbReference type="RefSeq" id="XP_033536894.1"/>
    </source>
</evidence>
<reference evidence="3 5" key="1">
    <citation type="submission" date="2020-01" db="EMBL/GenBank/DDBJ databases">
        <authorList>
            <consortium name="DOE Joint Genome Institute"/>
            <person name="Haridas S."/>
            <person name="Albert R."/>
            <person name="Binder M."/>
            <person name="Bloem J."/>
            <person name="Labutti K."/>
            <person name="Salamov A."/>
            <person name="Andreopoulos B."/>
            <person name="Baker S.E."/>
            <person name="Barry K."/>
            <person name="Bills G."/>
            <person name="Bluhm B.H."/>
            <person name="Cannon C."/>
            <person name="Castanera R."/>
            <person name="Culley D.E."/>
            <person name="Daum C."/>
            <person name="Ezra D."/>
            <person name="Gonzalez J.B."/>
            <person name="Henrissat B."/>
            <person name="Kuo A."/>
            <person name="Liang C."/>
            <person name="Lipzen A."/>
            <person name="Lutzoni F."/>
            <person name="Magnuson J."/>
            <person name="Mondo S."/>
            <person name="Nolan M."/>
            <person name="Ohm R."/>
            <person name="Pangilinan J."/>
            <person name="Park H.-J."/>
            <person name="Ramirez L."/>
            <person name="Alfaro M."/>
            <person name="Sun H."/>
            <person name="Tritt A."/>
            <person name="Yoshinaga Y."/>
            <person name="Zwiers L.-H."/>
            <person name="Turgeon B.G."/>
            <person name="Goodwin S.B."/>
            <person name="Spatafora J.W."/>
            <person name="Crous P.W."/>
            <person name="Grigoriev I.V."/>
        </authorList>
    </citation>
    <scope>NUCLEOTIDE SEQUENCE</scope>
    <source>
        <strain evidence="3 5">CBS 781.70</strain>
    </source>
</reference>
<evidence type="ECO:0000313" key="4">
    <source>
        <dbReference type="Proteomes" id="UP000504638"/>
    </source>
</evidence>
<evidence type="ECO:0000259" key="2">
    <source>
        <dbReference type="PROSITE" id="PS50181"/>
    </source>
</evidence>
<gene>
    <name evidence="3 5" type="ORF">P152DRAFT_512522</name>
</gene>
<sequence>MSPTILSLPFDILVNITSYIDINDITHLSQASPALAFLAQDPFICRSAIEFWAPFSQEWRQYKAGLITAEIGFNNIYQRRSAVGNGLPFSVTSIGNCLSFVYQNGWLAFISDKRIFVRNVRSGNSSQRIPKSRQQPCNGALQNSSGDDHHAPFNVVNFPKEWDDLNLVDSESEIELMGFIDNVLTLCFRPMQEDAQGVSAWLLALGITTNEGDEGIELFRAALQTTEKLFVRHNENYIFWGTQSGRASHVYLEWVIKGTLFRDWGDAKRDGRVPSVASLQLPDFVGSEMSSTCAFEIHEDHFYGVSNQTSWHNEEIDWTSLFDCICFPLAKPYSADLKRNKRIYRRQHDEGPLDDLWTVLGLQVKEDIGKLTIVEGRREWTNGGSSAYRTFYTADITFPDGEEPHQLPEDDPYVTIVTSANRPNYIPRLKLKTETIHPEREHPRYRSSPPFIAARTRYRSYNLASATFIDLVSDSNCCEASAKSMAGCLRFRTGSRRLAPFPSNWSKPDAGKGKQRANSEIGSPRLDLIWMDMDFEDLVDSDDPTAFDIDILATNLDEEPKETEASVRGYRYSPITLWPPPLLPESNAPPTTTSITHACETEQVSSQEVHRLMNPHHTNRDCFAPIDIAAASDERTVVFLVRKKQNRSSASSYEEGHLVLVSFCPWVTALDAEIYSAGNVDGVEFVLLREDIRGRSKETTFFTGPTLI</sequence>
<accession>A0A6G1GB49</accession>
<reference evidence="5" key="2">
    <citation type="submission" date="2020-04" db="EMBL/GenBank/DDBJ databases">
        <authorList>
            <consortium name="NCBI Genome Project"/>
        </authorList>
    </citation>
    <scope>NUCLEOTIDE SEQUENCE</scope>
    <source>
        <strain evidence="5">CBS 781.70</strain>
    </source>
</reference>
<dbReference type="AlphaFoldDB" id="A0A6G1GB49"/>
<dbReference type="SUPFAM" id="SSF81383">
    <property type="entry name" value="F-box domain"/>
    <property type="match status" value="1"/>
</dbReference>
<dbReference type="Proteomes" id="UP000504638">
    <property type="component" value="Unplaced"/>
</dbReference>
<dbReference type="InterPro" id="IPR036047">
    <property type="entry name" value="F-box-like_dom_sf"/>
</dbReference>
<feature type="domain" description="F-box" evidence="2">
    <location>
        <begin position="2"/>
        <end position="55"/>
    </location>
</feature>
<dbReference type="OrthoDB" id="5359231at2759"/>
<keyword evidence="4" id="KW-1185">Reference proteome</keyword>
<dbReference type="InterPro" id="IPR001810">
    <property type="entry name" value="F-box_dom"/>
</dbReference>
<organism evidence="3">
    <name type="scientific">Eremomyces bilateralis CBS 781.70</name>
    <dbReference type="NCBI Taxonomy" id="1392243"/>
    <lineage>
        <taxon>Eukaryota</taxon>
        <taxon>Fungi</taxon>
        <taxon>Dikarya</taxon>
        <taxon>Ascomycota</taxon>
        <taxon>Pezizomycotina</taxon>
        <taxon>Dothideomycetes</taxon>
        <taxon>Dothideomycetes incertae sedis</taxon>
        <taxon>Eremomycetales</taxon>
        <taxon>Eremomycetaceae</taxon>
        <taxon>Eremomyces</taxon>
    </lineage>
</organism>
<feature type="region of interest" description="Disordered" evidence="1">
    <location>
        <begin position="125"/>
        <end position="148"/>
    </location>
</feature>